<comment type="caution">
    <text evidence="5">The sequence shown here is derived from an EMBL/GenBank/DDBJ whole genome shotgun (WGS) entry which is preliminary data.</text>
</comment>
<dbReference type="GO" id="GO:0030674">
    <property type="term" value="F:protein-macromolecule adaptor activity"/>
    <property type="evidence" value="ECO:0007669"/>
    <property type="project" value="InterPro"/>
</dbReference>
<evidence type="ECO:0000313" key="6">
    <source>
        <dbReference type="Proteomes" id="UP000748531"/>
    </source>
</evidence>
<dbReference type="GO" id="GO:0005737">
    <property type="term" value="C:cytoplasm"/>
    <property type="evidence" value="ECO:0007669"/>
    <property type="project" value="UniProtKB-SubCell"/>
</dbReference>
<comment type="subcellular location">
    <subcellularLocation>
        <location evidence="1">Cytoplasm</location>
    </subcellularLocation>
</comment>
<dbReference type="EMBL" id="LUCH01000459">
    <property type="protein sequence ID" value="KAF5405084.1"/>
    <property type="molecule type" value="Genomic_DNA"/>
</dbReference>
<accession>A0A8J4WLA4</accession>
<name>A0A8J4WLA4_9TREM</name>
<dbReference type="AlphaFoldDB" id="A0A8J4WLA4"/>
<dbReference type="Gene3D" id="2.80.10.50">
    <property type="match status" value="3"/>
</dbReference>
<dbReference type="GO" id="GO:0051015">
    <property type="term" value="F:actin filament binding"/>
    <property type="evidence" value="ECO:0007669"/>
    <property type="project" value="InterPro"/>
</dbReference>
<gene>
    <name evidence="5" type="ORF">PHET_01296</name>
</gene>
<evidence type="ECO:0000256" key="1">
    <source>
        <dbReference type="ARBA" id="ARBA00004496"/>
    </source>
</evidence>
<dbReference type="CDD" id="cd23335">
    <property type="entry name" value="beta-trefoil_FSCN_rpt2"/>
    <property type="match status" value="1"/>
</dbReference>
<proteinExistence type="predicted"/>
<evidence type="ECO:0000259" key="4">
    <source>
        <dbReference type="Pfam" id="PF06268"/>
    </source>
</evidence>
<dbReference type="SUPFAM" id="SSF50405">
    <property type="entry name" value="Actin-crosslinking proteins"/>
    <property type="match status" value="3"/>
</dbReference>
<dbReference type="InterPro" id="IPR022768">
    <property type="entry name" value="Fascin-like_dom"/>
</dbReference>
<keyword evidence="3" id="KW-0009">Actin-binding</keyword>
<dbReference type="Proteomes" id="UP000748531">
    <property type="component" value="Unassembled WGS sequence"/>
</dbReference>
<dbReference type="OrthoDB" id="10259868at2759"/>
<evidence type="ECO:0000313" key="5">
    <source>
        <dbReference type="EMBL" id="KAF5405084.1"/>
    </source>
</evidence>
<reference evidence="5" key="1">
    <citation type="submission" date="2019-05" db="EMBL/GenBank/DDBJ databases">
        <title>Annotation for the trematode Paragonimus heterotremus.</title>
        <authorList>
            <person name="Choi Y.-J."/>
        </authorList>
    </citation>
    <scope>NUCLEOTIDE SEQUENCE</scope>
    <source>
        <strain evidence="5">LC</strain>
    </source>
</reference>
<organism evidence="5 6">
    <name type="scientific">Paragonimus heterotremus</name>
    <dbReference type="NCBI Taxonomy" id="100268"/>
    <lineage>
        <taxon>Eukaryota</taxon>
        <taxon>Metazoa</taxon>
        <taxon>Spiralia</taxon>
        <taxon>Lophotrochozoa</taxon>
        <taxon>Platyhelminthes</taxon>
        <taxon>Trematoda</taxon>
        <taxon>Digenea</taxon>
        <taxon>Plagiorchiida</taxon>
        <taxon>Troglotremata</taxon>
        <taxon>Troglotrematidae</taxon>
        <taxon>Paragonimus</taxon>
    </lineage>
</organism>
<evidence type="ECO:0000256" key="3">
    <source>
        <dbReference type="ARBA" id="ARBA00023203"/>
    </source>
</evidence>
<dbReference type="CDD" id="cd23334">
    <property type="entry name" value="beta-trefoil_FSCN_rpt1"/>
    <property type="match status" value="1"/>
</dbReference>
<dbReference type="Pfam" id="PF06268">
    <property type="entry name" value="Fascin"/>
    <property type="match status" value="2"/>
</dbReference>
<evidence type="ECO:0000256" key="2">
    <source>
        <dbReference type="ARBA" id="ARBA00022490"/>
    </source>
</evidence>
<dbReference type="InterPro" id="IPR008999">
    <property type="entry name" value="Actin-crosslinking"/>
</dbReference>
<feature type="domain" description="Fascin-like" evidence="4">
    <location>
        <begin position="28"/>
        <end position="132"/>
    </location>
</feature>
<keyword evidence="2" id="KW-0963">Cytoplasm</keyword>
<keyword evidence="6" id="KW-1185">Reference proteome</keyword>
<sequence length="614" mass="67500">MDSEESFNLGDDFSECIKLGILHSPSGRFLTAEVFNNELNVSGTALRRRQVWTVLTERGRPGTVYLQSHLGRFLSADKDGKVTAASRVPGVDERFLLEFCPQATGEWAFRSETHNFYLSGSDTQITCFSKSPVWWAVRLAVHPQVHLRHQFRSRYLRLLPDADEFRADQPYPWGADTLIWLEQVPMQATAPTSPIGVGRTPSAVGRSAVARLGRVALRSEAGRYLHPDGMLVDHMDESVLFAFELRHSRTYAFRDSNGAYLTTVGPGTVKTKPTTMVPGKEELFLIERAALQVGVLAHNNKFASVKQGVEISANQHDLDDTSIFQLEYIGGKGFNCSESIATSTNILPQSPGGDYETQPLRLSATNGMTPGVYFLVTGHWRLRSRSGKLWCMASSTGVQNSASDGDANSLFEILTLSDEANTGRGHVVLRSNSAVAGGGGGQSLSAKKLGAISTSGRSVCEQQPPAETDLFRLLLVNRPSIALLSMLTGGFVSRGKQTTLDCSTVVYERFHLRPTANRTFQLFAKDTRDSFCLWTAVPDGFIHLKPTNLRPDDDGNVALDTGTEFLLHFLGNGRTLIRVVNGSLSGLNLVKAEPKGEVKWESTTEIMINHIWEF</sequence>
<feature type="domain" description="Fascin-like" evidence="4">
    <location>
        <begin position="214"/>
        <end position="284"/>
    </location>
</feature>
<protein>
    <submittedName>
        <fullName evidence="5">Fascin</fullName>
    </submittedName>
</protein>